<evidence type="ECO:0000256" key="3">
    <source>
        <dbReference type="ARBA" id="ARBA00010286"/>
    </source>
</evidence>
<dbReference type="GO" id="GO:0046872">
    <property type="term" value="F:metal ion binding"/>
    <property type="evidence" value="ECO:0007669"/>
    <property type="project" value="UniProtKB-KW"/>
</dbReference>
<gene>
    <name evidence="7" type="ORF">ENJ42_07400</name>
</gene>
<dbReference type="SUPFAM" id="SSF51338">
    <property type="entry name" value="Composite domain of metallo-dependent hydrolases"/>
    <property type="match status" value="1"/>
</dbReference>
<accession>A0A7C5R131</accession>
<comment type="caution">
    <text evidence="7">The sequence shown here is derived from an EMBL/GenBank/DDBJ whole genome shotgun (WGS) entry which is preliminary data.</text>
</comment>
<dbReference type="GO" id="GO:0004038">
    <property type="term" value="F:allantoinase activity"/>
    <property type="evidence" value="ECO:0007669"/>
    <property type="project" value="TreeGrafter"/>
</dbReference>
<dbReference type="EMBL" id="DRMJ01000385">
    <property type="protein sequence ID" value="HHL43424.1"/>
    <property type="molecule type" value="Genomic_DNA"/>
</dbReference>
<dbReference type="PROSITE" id="PS00483">
    <property type="entry name" value="DIHYDROOROTASE_2"/>
    <property type="match status" value="1"/>
</dbReference>
<dbReference type="PANTHER" id="PTHR43668:SF4">
    <property type="entry name" value="ALLANTOINASE"/>
    <property type="match status" value="1"/>
</dbReference>
<dbReference type="SUPFAM" id="SSF51556">
    <property type="entry name" value="Metallo-dependent hydrolases"/>
    <property type="match status" value="1"/>
</dbReference>
<dbReference type="GO" id="GO:0005737">
    <property type="term" value="C:cytoplasm"/>
    <property type="evidence" value="ECO:0007669"/>
    <property type="project" value="TreeGrafter"/>
</dbReference>
<dbReference type="InterPro" id="IPR050138">
    <property type="entry name" value="DHOase/Allantoinase_Hydrolase"/>
</dbReference>
<organism evidence="7">
    <name type="scientific">Hellea balneolensis</name>
    <dbReference type="NCBI Taxonomy" id="287478"/>
    <lineage>
        <taxon>Bacteria</taxon>
        <taxon>Pseudomonadati</taxon>
        <taxon>Pseudomonadota</taxon>
        <taxon>Alphaproteobacteria</taxon>
        <taxon>Maricaulales</taxon>
        <taxon>Robiginitomaculaceae</taxon>
        <taxon>Hellea</taxon>
    </lineage>
</organism>
<dbReference type="GO" id="GO:0004151">
    <property type="term" value="F:dihydroorotase activity"/>
    <property type="evidence" value="ECO:0007669"/>
    <property type="project" value="UniProtKB-EC"/>
</dbReference>
<name>A0A7C5R131_9PROT</name>
<comment type="cofactor">
    <cofactor evidence="1">
        <name>Zn(2+)</name>
        <dbReference type="ChEBI" id="CHEBI:29105"/>
    </cofactor>
</comment>
<dbReference type="Pfam" id="PF01979">
    <property type="entry name" value="Amidohydro_1"/>
    <property type="match status" value="1"/>
</dbReference>
<keyword evidence="5 7" id="KW-0378">Hydrolase</keyword>
<dbReference type="NCBIfam" id="NF006559">
    <property type="entry name" value="PRK09060.1"/>
    <property type="match status" value="1"/>
</dbReference>
<dbReference type="PANTHER" id="PTHR43668">
    <property type="entry name" value="ALLANTOINASE"/>
    <property type="match status" value="1"/>
</dbReference>
<dbReference type="NCBIfam" id="TIGR00857">
    <property type="entry name" value="pyrC_multi"/>
    <property type="match status" value="1"/>
</dbReference>
<sequence>MTKTYDMIIRGGIVVNHDGRGAADIGIQDGKISAIGDLSTVSAGENIDARGLHVLPGVIDTQVHFREPGPTHKEDLEAGSRGAVLGGVTGVFEMPNTNPNTATPEALSDKLNRANARMHCHHAFYIGGTHDNADHLDELERLPGCCGVKVFMGASTGDLLIADEEGLSRVLASINRRASFHCEDEARMQIMKDRIRAGDPTSHPEARDAKAAYLATAQILRLARKAAKRVHILHVTTGDEIPLLVAHKDIATCEVTPQHLTLSAPSCYETLGTRAQMNPPVRREQHRAALWQALAQGVFDVIGSDHAPHTLKEKAVPYPASPSGMPGVQTLVPVMLDWVNKGYLSIERFVDLTSAGANRIWGLAGKGRLAVGYDADVTIVDLKAKHTLSDKDMANKSGWTPYDGMEVTGWPTHTIIDGKTVMQEGELVRTGQGTPYRFMECL</sequence>
<protein>
    <submittedName>
        <fullName evidence="7">Dihydroorotase</fullName>
        <ecNumber evidence="7">3.5.2.3</ecNumber>
    </submittedName>
</protein>
<dbReference type="InterPro" id="IPR006680">
    <property type="entry name" value="Amidohydro-rel"/>
</dbReference>
<reference evidence="7" key="1">
    <citation type="journal article" date="2020" name="mSystems">
        <title>Genome- and Community-Level Interaction Insights into Carbon Utilization and Element Cycling Functions of Hydrothermarchaeota in Hydrothermal Sediment.</title>
        <authorList>
            <person name="Zhou Z."/>
            <person name="Liu Y."/>
            <person name="Xu W."/>
            <person name="Pan J."/>
            <person name="Luo Z.H."/>
            <person name="Li M."/>
        </authorList>
    </citation>
    <scope>NUCLEOTIDE SEQUENCE [LARGE SCALE GENOMIC DNA]</scope>
    <source>
        <strain evidence="7">HyVt-485</strain>
    </source>
</reference>
<comment type="function">
    <text evidence="2">Catalyzes the reversible cyclization of carbamoyl aspartate to dihydroorotate.</text>
</comment>
<evidence type="ECO:0000256" key="1">
    <source>
        <dbReference type="ARBA" id="ARBA00001947"/>
    </source>
</evidence>
<dbReference type="EC" id="3.5.2.3" evidence="7"/>
<dbReference type="Proteomes" id="UP000885830">
    <property type="component" value="Unassembled WGS sequence"/>
</dbReference>
<evidence type="ECO:0000259" key="6">
    <source>
        <dbReference type="Pfam" id="PF01979"/>
    </source>
</evidence>
<dbReference type="InterPro" id="IPR032466">
    <property type="entry name" value="Metal_Hydrolase"/>
</dbReference>
<proteinExistence type="inferred from homology"/>
<keyword evidence="4" id="KW-0479">Metal-binding</keyword>
<dbReference type="GO" id="GO:0006145">
    <property type="term" value="P:purine nucleobase catabolic process"/>
    <property type="evidence" value="ECO:0007669"/>
    <property type="project" value="TreeGrafter"/>
</dbReference>
<dbReference type="InterPro" id="IPR002195">
    <property type="entry name" value="Dihydroorotase_CS"/>
</dbReference>
<evidence type="ECO:0000256" key="5">
    <source>
        <dbReference type="ARBA" id="ARBA00022801"/>
    </source>
</evidence>
<evidence type="ECO:0000256" key="4">
    <source>
        <dbReference type="ARBA" id="ARBA00022723"/>
    </source>
</evidence>
<comment type="similarity">
    <text evidence="3">Belongs to the metallo-dependent hydrolases superfamily. DHOase family. Class I DHOase subfamily.</text>
</comment>
<dbReference type="AlphaFoldDB" id="A0A7C5R131"/>
<dbReference type="InterPro" id="IPR011059">
    <property type="entry name" value="Metal-dep_hydrolase_composite"/>
</dbReference>
<dbReference type="Gene3D" id="2.30.40.10">
    <property type="entry name" value="Urease, subunit C, domain 1"/>
    <property type="match status" value="1"/>
</dbReference>
<dbReference type="Gene3D" id="3.20.20.140">
    <property type="entry name" value="Metal-dependent hydrolases"/>
    <property type="match status" value="1"/>
</dbReference>
<evidence type="ECO:0000256" key="2">
    <source>
        <dbReference type="ARBA" id="ARBA00002368"/>
    </source>
</evidence>
<feature type="domain" description="Amidohydrolase-related" evidence="6">
    <location>
        <begin position="54"/>
        <end position="421"/>
    </location>
</feature>
<evidence type="ECO:0000313" key="7">
    <source>
        <dbReference type="EMBL" id="HHL43424.1"/>
    </source>
</evidence>
<dbReference type="CDD" id="cd01318">
    <property type="entry name" value="DHOase_IIb"/>
    <property type="match status" value="1"/>
</dbReference>